<comment type="caution">
    <text evidence="2">The sequence shown here is derived from an EMBL/GenBank/DDBJ whole genome shotgun (WGS) entry which is preliminary data.</text>
</comment>
<evidence type="ECO:0000256" key="1">
    <source>
        <dbReference type="SAM" id="MobiDB-lite"/>
    </source>
</evidence>
<keyword evidence="3" id="KW-1185">Reference proteome</keyword>
<accession>A0A9N8ZX17</accession>
<organism evidence="2 3">
    <name type="scientific">Paraglomus occultum</name>
    <dbReference type="NCBI Taxonomy" id="144539"/>
    <lineage>
        <taxon>Eukaryota</taxon>
        <taxon>Fungi</taxon>
        <taxon>Fungi incertae sedis</taxon>
        <taxon>Mucoromycota</taxon>
        <taxon>Glomeromycotina</taxon>
        <taxon>Glomeromycetes</taxon>
        <taxon>Paraglomerales</taxon>
        <taxon>Paraglomeraceae</taxon>
        <taxon>Paraglomus</taxon>
    </lineage>
</organism>
<dbReference type="Proteomes" id="UP000789572">
    <property type="component" value="Unassembled WGS sequence"/>
</dbReference>
<dbReference type="EMBL" id="CAJVPJ010000319">
    <property type="protein sequence ID" value="CAG8511223.1"/>
    <property type="molecule type" value="Genomic_DNA"/>
</dbReference>
<protein>
    <submittedName>
        <fullName evidence="2">9441_t:CDS:1</fullName>
    </submittedName>
</protein>
<evidence type="ECO:0000313" key="3">
    <source>
        <dbReference type="Proteomes" id="UP000789572"/>
    </source>
</evidence>
<sequence length="100" mass="11035">MPPAIISADPQERDETKTEMDAGEPLNNVQKDGVTLCGTELTTRLLQRTNVTRLTNYITYTDQSGVVFLLTFLVVLPELSETTGILAKDAFARRCPSDDC</sequence>
<reference evidence="2" key="1">
    <citation type="submission" date="2021-06" db="EMBL/GenBank/DDBJ databases">
        <authorList>
            <person name="Kallberg Y."/>
            <person name="Tangrot J."/>
            <person name="Rosling A."/>
        </authorList>
    </citation>
    <scope>NUCLEOTIDE SEQUENCE</scope>
    <source>
        <strain evidence="2">IA702</strain>
    </source>
</reference>
<gene>
    <name evidence="2" type="ORF">POCULU_LOCUS3082</name>
</gene>
<name>A0A9N8ZX17_9GLOM</name>
<evidence type="ECO:0000313" key="2">
    <source>
        <dbReference type="EMBL" id="CAG8511223.1"/>
    </source>
</evidence>
<dbReference type="AlphaFoldDB" id="A0A9N8ZX17"/>
<proteinExistence type="predicted"/>
<feature type="compositionally biased region" description="Basic and acidic residues" evidence="1">
    <location>
        <begin position="10"/>
        <end position="20"/>
    </location>
</feature>
<feature type="region of interest" description="Disordered" evidence="1">
    <location>
        <begin position="1"/>
        <end position="29"/>
    </location>
</feature>